<dbReference type="AlphaFoldDB" id="A0A9Q1J0K1"/>
<dbReference type="EMBL" id="JAINUF010000004">
    <property type="protein sequence ID" value="KAJ8363572.1"/>
    <property type="molecule type" value="Genomic_DNA"/>
</dbReference>
<proteinExistence type="predicted"/>
<protein>
    <submittedName>
        <fullName evidence="1">Uncharacterized protein</fullName>
    </submittedName>
</protein>
<comment type="caution">
    <text evidence="1">The sequence shown here is derived from an EMBL/GenBank/DDBJ whole genome shotgun (WGS) entry which is preliminary data.</text>
</comment>
<evidence type="ECO:0000313" key="1">
    <source>
        <dbReference type="EMBL" id="KAJ8363572.1"/>
    </source>
</evidence>
<sequence>MDQGKTEPDSSHHNGISQVLLYGEFTATDSRKVRYAVSLSELDLTVQKITSAPAGRSKVVFNLRDCIGCQAFKGDDSTDVGAYFSAYFYPFKRRWMSSGVARQRVEQCFRVALVQDPLANLEEAQRWARAINEGSIHHQPQREDAGSEHTAAKPALSHALLLSKMRPDVLSGLL</sequence>
<evidence type="ECO:0000313" key="2">
    <source>
        <dbReference type="Proteomes" id="UP001152622"/>
    </source>
</evidence>
<accession>A0A9Q1J0K1</accession>
<gene>
    <name evidence="1" type="ORF">SKAU_G00124030</name>
</gene>
<dbReference type="OrthoDB" id="3853857at2759"/>
<name>A0A9Q1J0K1_SYNKA</name>
<reference evidence="1" key="1">
    <citation type="journal article" date="2023" name="Science">
        <title>Genome structures resolve the early diversification of teleost fishes.</title>
        <authorList>
            <person name="Parey E."/>
            <person name="Louis A."/>
            <person name="Montfort J."/>
            <person name="Bouchez O."/>
            <person name="Roques C."/>
            <person name="Iampietro C."/>
            <person name="Lluch J."/>
            <person name="Castinel A."/>
            <person name="Donnadieu C."/>
            <person name="Desvignes T."/>
            <person name="Floi Bucao C."/>
            <person name="Jouanno E."/>
            <person name="Wen M."/>
            <person name="Mejri S."/>
            <person name="Dirks R."/>
            <person name="Jansen H."/>
            <person name="Henkel C."/>
            <person name="Chen W.J."/>
            <person name="Zahm M."/>
            <person name="Cabau C."/>
            <person name="Klopp C."/>
            <person name="Thompson A.W."/>
            <person name="Robinson-Rechavi M."/>
            <person name="Braasch I."/>
            <person name="Lecointre G."/>
            <person name="Bobe J."/>
            <person name="Postlethwait J.H."/>
            <person name="Berthelot C."/>
            <person name="Roest Crollius H."/>
            <person name="Guiguen Y."/>
        </authorList>
    </citation>
    <scope>NUCLEOTIDE SEQUENCE</scope>
    <source>
        <strain evidence="1">WJC10195</strain>
    </source>
</reference>
<keyword evidence="2" id="KW-1185">Reference proteome</keyword>
<organism evidence="1 2">
    <name type="scientific">Synaphobranchus kaupii</name>
    <name type="common">Kaup's arrowtooth eel</name>
    <dbReference type="NCBI Taxonomy" id="118154"/>
    <lineage>
        <taxon>Eukaryota</taxon>
        <taxon>Metazoa</taxon>
        <taxon>Chordata</taxon>
        <taxon>Craniata</taxon>
        <taxon>Vertebrata</taxon>
        <taxon>Euteleostomi</taxon>
        <taxon>Actinopterygii</taxon>
        <taxon>Neopterygii</taxon>
        <taxon>Teleostei</taxon>
        <taxon>Anguilliformes</taxon>
        <taxon>Synaphobranchidae</taxon>
        <taxon>Synaphobranchus</taxon>
    </lineage>
</organism>
<dbReference type="Proteomes" id="UP001152622">
    <property type="component" value="Chromosome 4"/>
</dbReference>